<dbReference type="SUPFAM" id="SSF51905">
    <property type="entry name" value="FAD/NAD(P)-binding domain"/>
    <property type="match status" value="1"/>
</dbReference>
<keyword evidence="4" id="KW-0274">FAD</keyword>
<protein>
    <submittedName>
        <fullName evidence="7">Protein MTO1 homolog, mitochondrial isoform X1</fullName>
    </submittedName>
</protein>
<dbReference type="Pfam" id="PF21680">
    <property type="entry name" value="GIDA_C_1st"/>
    <property type="match status" value="1"/>
</dbReference>
<dbReference type="Gene3D" id="1.10.150.570">
    <property type="entry name" value="GidA associated domain, C-terminal subdomain"/>
    <property type="match status" value="1"/>
</dbReference>
<evidence type="ECO:0000259" key="5">
    <source>
        <dbReference type="SMART" id="SM01228"/>
    </source>
</evidence>
<dbReference type="FunFam" id="3.50.50.60:FF:000082">
    <property type="entry name" value="protein MTO1 homolog, mitochondrial isoform X1"/>
    <property type="match status" value="1"/>
</dbReference>
<dbReference type="GO" id="GO:0030488">
    <property type="term" value="P:tRNA methylation"/>
    <property type="evidence" value="ECO:0007669"/>
    <property type="project" value="TreeGrafter"/>
</dbReference>
<dbReference type="GO" id="GO:0070899">
    <property type="term" value="P:mitochondrial tRNA wobble uridine modification"/>
    <property type="evidence" value="ECO:0007669"/>
    <property type="project" value="UniProtKB-ARBA"/>
</dbReference>
<dbReference type="FunCoup" id="A0A7F5R1J6">
    <property type="interactions" value="1600"/>
</dbReference>
<dbReference type="GO" id="GO:0050660">
    <property type="term" value="F:flavin adenine dinucleotide binding"/>
    <property type="evidence" value="ECO:0007669"/>
    <property type="project" value="InterPro"/>
</dbReference>
<dbReference type="GO" id="GO:0005739">
    <property type="term" value="C:mitochondrion"/>
    <property type="evidence" value="ECO:0007669"/>
    <property type="project" value="GOC"/>
</dbReference>
<organism evidence="6 7">
    <name type="scientific">Agrilus planipennis</name>
    <name type="common">Emerald ash borer</name>
    <name type="synonym">Agrilus marcopoli</name>
    <dbReference type="NCBI Taxonomy" id="224129"/>
    <lineage>
        <taxon>Eukaryota</taxon>
        <taxon>Metazoa</taxon>
        <taxon>Ecdysozoa</taxon>
        <taxon>Arthropoda</taxon>
        <taxon>Hexapoda</taxon>
        <taxon>Insecta</taxon>
        <taxon>Pterygota</taxon>
        <taxon>Neoptera</taxon>
        <taxon>Endopterygota</taxon>
        <taxon>Coleoptera</taxon>
        <taxon>Polyphaga</taxon>
        <taxon>Elateriformia</taxon>
        <taxon>Buprestoidea</taxon>
        <taxon>Buprestidae</taxon>
        <taxon>Agrilinae</taxon>
        <taxon>Agrilus</taxon>
    </lineage>
</organism>
<dbReference type="PROSITE" id="PS01280">
    <property type="entry name" value="GIDA_1"/>
    <property type="match status" value="1"/>
</dbReference>
<name>A0A7F5R1J6_AGRPL</name>
<dbReference type="SMART" id="SM01228">
    <property type="entry name" value="GIDA_assoc_3"/>
    <property type="match status" value="1"/>
</dbReference>
<evidence type="ECO:0000313" key="6">
    <source>
        <dbReference type="Proteomes" id="UP000192223"/>
    </source>
</evidence>
<evidence type="ECO:0000256" key="2">
    <source>
        <dbReference type="ARBA" id="ARBA00007653"/>
    </source>
</evidence>
<dbReference type="InterPro" id="IPR036188">
    <property type="entry name" value="FAD/NAD-bd_sf"/>
</dbReference>
<dbReference type="KEGG" id="apln:108744487"/>
<dbReference type="PROSITE" id="PS01281">
    <property type="entry name" value="GIDA_2"/>
    <property type="match status" value="1"/>
</dbReference>
<dbReference type="HAMAP" id="MF_00129">
    <property type="entry name" value="MnmG_GidA"/>
    <property type="match status" value="1"/>
</dbReference>
<comment type="cofactor">
    <cofactor evidence="1">
        <name>FAD</name>
        <dbReference type="ChEBI" id="CHEBI:57692"/>
    </cofactor>
</comment>
<dbReference type="GO" id="GO:0005829">
    <property type="term" value="C:cytosol"/>
    <property type="evidence" value="ECO:0007669"/>
    <property type="project" value="TreeGrafter"/>
</dbReference>
<dbReference type="InterPro" id="IPR044920">
    <property type="entry name" value="MnmG_C_subdom_sf"/>
</dbReference>
<dbReference type="PANTHER" id="PTHR11806:SF0">
    <property type="entry name" value="PROTEIN MTO1 HOMOLOG, MITOCHONDRIAL"/>
    <property type="match status" value="1"/>
</dbReference>
<feature type="domain" description="tRNA uridine 5-carboxymethylaminomethyl modification enzyme C-terminal subdomain" evidence="5">
    <location>
        <begin position="583"/>
        <end position="655"/>
    </location>
</feature>
<dbReference type="Pfam" id="PF01134">
    <property type="entry name" value="GIDA"/>
    <property type="match status" value="1"/>
</dbReference>
<dbReference type="RefSeq" id="XP_025828937.1">
    <property type="nucleotide sequence ID" value="XM_025973152.1"/>
</dbReference>
<dbReference type="PANTHER" id="PTHR11806">
    <property type="entry name" value="GLUCOSE INHIBITED DIVISION PROTEIN A"/>
    <property type="match status" value="1"/>
</dbReference>
<dbReference type="InterPro" id="IPR020595">
    <property type="entry name" value="MnmG-rel_CS"/>
</dbReference>
<dbReference type="AlphaFoldDB" id="A0A7F5R1J6"/>
<comment type="similarity">
    <text evidence="2">Belongs to the MnmG family.</text>
</comment>
<dbReference type="InParanoid" id="A0A7F5R1J6"/>
<dbReference type="Pfam" id="PF13932">
    <property type="entry name" value="SAM_GIDA_C"/>
    <property type="match status" value="1"/>
</dbReference>
<accession>A0A7F5R1J6</accession>
<evidence type="ECO:0000256" key="4">
    <source>
        <dbReference type="ARBA" id="ARBA00022827"/>
    </source>
</evidence>
<dbReference type="Gene3D" id="3.50.50.60">
    <property type="entry name" value="FAD/NAD(P)-binding domain"/>
    <property type="match status" value="2"/>
</dbReference>
<evidence type="ECO:0000256" key="1">
    <source>
        <dbReference type="ARBA" id="ARBA00001974"/>
    </source>
</evidence>
<dbReference type="NCBIfam" id="TIGR00136">
    <property type="entry name" value="mnmG_gidA"/>
    <property type="match status" value="1"/>
</dbReference>
<keyword evidence="3" id="KW-0285">Flavoprotein</keyword>
<reference evidence="7" key="1">
    <citation type="submission" date="2025-08" db="UniProtKB">
        <authorList>
            <consortium name="RefSeq"/>
        </authorList>
    </citation>
    <scope>IDENTIFICATION</scope>
    <source>
        <tissue evidence="7">Entire body</tissue>
    </source>
</reference>
<dbReference type="InterPro" id="IPR049312">
    <property type="entry name" value="GIDA_C_N"/>
</dbReference>
<proteinExistence type="inferred from homology"/>
<dbReference type="FunFam" id="1.10.150.570:FF:000001">
    <property type="entry name" value="tRNA uridine 5-carboxymethylaminomethyl modification enzyme MnmG"/>
    <property type="match status" value="1"/>
</dbReference>
<dbReference type="GeneID" id="108744487"/>
<dbReference type="FunFam" id="3.50.50.60:FF:000002">
    <property type="entry name" value="tRNA uridine 5-carboxymethylaminomethyl modification enzyme MnmG"/>
    <property type="match status" value="1"/>
</dbReference>
<dbReference type="InterPro" id="IPR004416">
    <property type="entry name" value="MnmG"/>
</dbReference>
<gene>
    <name evidence="7" type="primary">LOC108744487</name>
</gene>
<evidence type="ECO:0000313" key="7">
    <source>
        <dbReference type="RefSeq" id="XP_025828937.1"/>
    </source>
</evidence>
<sequence length="669" mass="74200">MLTDAIVSLRTFNKFTSKTYSRNVRLLCTKKEYDVVVVGGGHAGTEACSASSRMGAYTLLITHKMETIGEMSCNPAFGGIGKGHLMREVDALDGVCPRICDLSGIQYKVLNKRKGPAVWGLRAQIDRNLYKNHLQKDLLNNYSNLDILVASVEDLIVENVTITDNNKIETSCVGVILADGTKIKSKTVIITTGTFLKAHINIGLKVIPAGRMGDQSAVGLGNTLESLGLQTGYLRTGTPPRLKANTIDYSVCDVQKGDNPPVPFSFMNERVWIKPENQLLCYITHTTPVVDRIVKENLHLNNHIKSESNSPRYCPSIEAKVLKFSGRSHQIWLEPEGLNCNIVYPNGLSVTLPEELQVDLIRAIPGLEKAEILRPGYGVEYEYVDPRELKTSLELKRVNGLFLAGQINGTTGYEEAAAQGILAGINAAAKVLHKDPLVISRSEGYIGVLVDDLTTLGTAEPYRMFTSRAEFRLYLRPDNADLRLTEKGYKMGCVSQERYSKTKTMENALQNGIQLLKDINKASSQWGTLLKIPGLTNHQQRSAFEMLDFNREEITIRKLAACIPELKVLVGNDSLENRLKIEAAYENAIKNQAEQVEDLHRNERLIIPDNIDYNSDSLNISMEEREKLSFIQPQTIAAASRIPGITPSSAFRLLKFVKNTNSTAKISCK</sequence>
<dbReference type="InterPro" id="IPR040131">
    <property type="entry name" value="MnmG_N"/>
</dbReference>
<keyword evidence="6" id="KW-1185">Reference proteome</keyword>
<dbReference type="InterPro" id="IPR026904">
    <property type="entry name" value="MnmG_C"/>
</dbReference>
<dbReference type="OrthoDB" id="3329at2759"/>
<dbReference type="InterPro" id="IPR047001">
    <property type="entry name" value="MnmG_C_subdom"/>
</dbReference>
<dbReference type="Proteomes" id="UP000192223">
    <property type="component" value="Unplaced"/>
</dbReference>
<evidence type="ECO:0000256" key="3">
    <source>
        <dbReference type="ARBA" id="ARBA00022630"/>
    </source>
</evidence>
<dbReference type="InterPro" id="IPR002218">
    <property type="entry name" value="MnmG-rel"/>
</dbReference>